<accession>A0A1G7M1U5</accession>
<sequence>MPFMFLKRIFIILMMLVPVRIIAQQAPGQDSVTSVQSGHQYNNALISYIPPVAFITYGVLSFHIKGIRQIDYDIHNDRQADHPNFKTNIDDITQFVPAIMVYGLNIAGVKGKHNFADRTALYVLSEGIFAGTTFITKRASNRLRPNGADRNSFPSGHTGNAFASAEFLNQEYGDISPWYSVAGYTLAATTATLRIYNNAHWFSDVVAGAGIGILSTKLSYLLYPVIKKQFSHKGQDPATGAIIMPTYQDHMFGLVFVQTL</sequence>
<protein>
    <submittedName>
        <fullName evidence="2">PAP2 superfamily protein</fullName>
    </submittedName>
</protein>
<proteinExistence type="predicted"/>
<dbReference type="Pfam" id="PF01569">
    <property type="entry name" value="PAP2"/>
    <property type="match status" value="1"/>
</dbReference>
<dbReference type="CDD" id="cd03394">
    <property type="entry name" value="PAP2_like_5"/>
    <property type="match status" value="1"/>
</dbReference>
<dbReference type="OrthoDB" id="9773582at2"/>
<name>A0A1G7M1U5_9SPHI</name>
<organism evidence="2 3">
    <name type="scientific">Mucilaginibacter pineti</name>
    <dbReference type="NCBI Taxonomy" id="1391627"/>
    <lineage>
        <taxon>Bacteria</taxon>
        <taxon>Pseudomonadati</taxon>
        <taxon>Bacteroidota</taxon>
        <taxon>Sphingobacteriia</taxon>
        <taxon>Sphingobacteriales</taxon>
        <taxon>Sphingobacteriaceae</taxon>
        <taxon>Mucilaginibacter</taxon>
    </lineage>
</organism>
<dbReference type="EMBL" id="FNAI01000020">
    <property type="protein sequence ID" value="SDF55643.1"/>
    <property type="molecule type" value="Genomic_DNA"/>
</dbReference>
<dbReference type="SMART" id="SM00014">
    <property type="entry name" value="acidPPc"/>
    <property type="match status" value="1"/>
</dbReference>
<feature type="domain" description="Phosphatidic acid phosphatase type 2/haloperoxidase" evidence="1">
    <location>
        <begin position="119"/>
        <end position="220"/>
    </location>
</feature>
<reference evidence="2 3" key="1">
    <citation type="submission" date="2016-10" db="EMBL/GenBank/DDBJ databases">
        <authorList>
            <person name="de Groot N.N."/>
        </authorList>
    </citation>
    <scope>NUCLEOTIDE SEQUENCE [LARGE SCALE GENOMIC DNA]</scope>
    <source>
        <strain evidence="2 3">47C3B</strain>
    </source>
</reference>
<dbReference type="InterPro" id="IPR000326">
    <property type="entry name" value="PAP2/HPO"/>
</dbReference>
<keyword evidence="3" id="KW-1185">Reference proteome</keyword>
<dbReference type="SUPFAM" id="SSF48317">
    <property type="entry name" value="Acid phosphatase/Vanadium-dependent haloperoxidase"/>
    <property type="match status" value="1"/>
</dbReference>
<dbReference type="AlphaFoldDB" id="A0A1G7M1U5"/>
<dbReference type="Gene3D" id="1.20.144.10">
    <property type="entry name" value="Phosphatidic acid phosphatase type 2/haloperoxidase"/>
    <property type="match status" value="1"/>
</dbReference>
<gene>
    <name evidence="2" type="ORF">SAMN05216464_12032</name>
</gene>
<dbReference type="InterPro" id="IPR036938">
    <property type="entry name" value="PAP2/HPO_sf"/>
</dbReference>
<evidence type="ECO:0000313" key="2">
    <source>
        <dbReference type="EMBL" id="SDF55643.1"/>
    </source>
</evidence>
<evidence type="ECO:0000313" key="3">
    <source>
        <dbReference type="Proteomes" id="UP000199072"/>
    </source>
</evidence>
<dbReference type="STRING" id="1391627.SAMN05216464_12032"/>
<evidence type="ECO:0000259" key="1">
    <source>
        <dbReference type="SMART" id="SM00014"/>
    </source>
</evidence>
<dbReference type="Proteomes" id="UP000199072">
    <property type="component" value="Unassembled WGS sequence"/>
</dbReference>